<feature type="compositionally biased region" description="Basic and acidic residues" evidence="2">
    <location>
        <begin position="501"/>
        <end position="537"/>
    </location>
</feature>
<proteinExistence type="predicted"/>
<accession>A0A8J9X2U6</accession>
<protein>
    <submittedName>
        <fullName evidence="3">Uncharacterized protein</fullName>
    </submittedName>
</protein>
<dbReference type="AlphaFoldDB" id="A0A8J9X2U6"/>
<dbReference type="EMBL" id="OU594942">
    <property type="protein sequence ID" value="CAG9277379.1"/>
    <property type="molecule type" value="Genomic_DNA"/>
</dbReference>
<keyword evidence="1" id="KW-0175">Coiled coil</keyword>
<feature type="region of interest" description="Disordered" evidence="2">
    <location>
        <begin position="501"/>
        <end position="543"/>
    </location>
</feature>
<evidence type="ECO:0000256" key="2">
    <source>
        <dbReference type="SAM" id="MobiDB-lite"/>
    </source>
</evidence>
<name>A0A8J9X2U6_PHATR</name>
<evidence type="ECO:0000256" key="1">
    <source>
        <dbReference type="SAM" id="Coils"/>
    </source>
</evidence>
<evidence type="ECO:0000313" key="3">
    <source>
        <dbReference type="EMBL" id="CAG9277379.1"/>
    </source>
</evidence>
<reference evidence="3" key="1">
    <citation type="submission" date="2022-02" db="EMBL/GenBank/DDBJ databases">
        <authorList>
            <person name="Giguere J D."/>
        </authorList>
    </citation>
    <scope>NUCLEOTIDE SEQUENCE</scope>
    <source>
        <strain evidence="3">CCAP 1055/1</strain>
    </source>
</reference>
<sequence length="543" mass="62101">MEETLPITERVSLVVPEAEVVIGARALQLRLNEREANHREELSWLRMELDTTRREKQAVEDRMSELYRNMQDIQERDKPNDANSVQVSSDPVMPLQHQLDKYERIVRVMNNQIALVRSSSDSVVRSLKDEISDLMDEKCRVELELMNQVTNLECDKKELLLRLDSGNGSSDELDVSAETVIGEVMESDDHRARSIRLAIDNAKLKRQVLEEQDISKARETEKSSLLERITNLQDEVTLLRSSAAGLQTLDQLKENRQETITALERLAFLWDRVDQAMQLMDSKIREFRDQGPIDSRNQIRPSSSALTSERVLSSMETGALVYGQLQVSLMLIELKLRNNLVDLNNEGSSQAATLSPIPDASLHSQVKMVQIEAMTAIDQVEQIVKEQVQQLEEQSKNETNVTRKALEDKASQFESLQKRHLALQTQVDNLKPEHINVATELKDEHTMELLVSQSVMDQLQVEVLQVVEHIRSKNKKIDELTVLIDAQKSREQTLLNELKRFAKKQKESTGKAKRQPESEEEARTVGFNEIDRDHEAEVGEDET</sequence>
<dbReference type="Proteomes" id="UP000836788">
    <property type="component" value="Chromosome 1"/>
</dbReference>
<organism evidence="3">
    <name type="scientific">Phaeodactylum tricornutum</name>
    <name type="common">Diatom</name>
    <dbReference type="NCBI Taxonomy" id="2850"/>
    <lineage>
        <taxon>Eukaryota</taxon>
        <taxon>Sar</taxon>
        <taxon>Stramenopiles</taxon>
        <taxon>Ochrophyta</taxon>
        <taxon>Bacillariophyta</taxon>
        <taxon>Bacillariophyceae</taxon>
        <taxon>Bacillariophycidae</taxon>
        <taxon>Naviculales</taxon>
        <taxon>Phaeodactylaceae</taxon>
        <taxon>Phaeodactylum</taxon>
    </lineage>
</organism>
<gene>
    <name evidence="3" type="ORF">PTTT1_LOCUS3636</name>
</gene>
<feature type="coiled-coil region" evidence="1">
    <location>
        <begin position="49"/>
        <end position="76"/>
    </location>
</feature>